<sequence length="106" mass="12009">MPWTESKRLGACLWRDAHGGHHFCPECRIAGLRSGWGERIDLFALQTRRYYGRCDMPPGPTCCDFGAAPPTAGSARWMRIPGRAMLHRRISPIPGGFLHFHDQFND</sequence>
<name>A0ABR9XAS1_9RHOB</name>
<reference evidence="1 2" key="1">
    <citation type="journal article" date="2021" name="Int. J. Syst. Evol. Microbiol.">
        <title>Salipiger mangrovisoli sp. nov., isolated from mangrove soil and the proposal for the reclassification of Paraphaeobacter pallidus as Salipiger pallidus comb. nov.</title>
        <authorList>
            <person name="Du J."/>
            <person name="Liu Y."/>
            <person name="Pei T."/>
            <person name="Deng M.R."/>
            <person name="Zhu H."/>
        </authorList>
    </citation>
    <scope>NUCLEOTIDE SEQUENCE [LARGE SCALE GENOMIC DNA]</scope>
    <source>
        <strain evidence="1 2">6D45A</strain>
    </source>
</reference>
<protein>
    <submittedName>
        <fullName evidence="1">Uncharacterized protein</fullName>
    </submittedName>
</protein>
<proteinExistence type="predicted"/>
<comment type="caution">
    <text evidence="1">The sequence shown here is derived from an EMBL/GenBank/DDBJ whole genome shotgun (WGS) entry which is preliminary data.</text>
</comment>
<organism evidence="1 2">
    <name type="scientific">Salipiger mangrovisoli</name>
    <dbReference type="NCBI Taxonomy" id="2865933"/>
    <lineage>
        <taxon>Bacteria</taxon>
        <taxon>Pseudomonadati</taxon>
        <taxon>Pseudomonadota</taxon>
        <taxon>Alphaproteobacteria</taxon>
        <taxon>Rhodobacterales</taxon>
        <taxon>Roseobacteraceae</taxon>
        <taxon>Salipiger</taxon>
    </lineage>
</organism>
<accession>A0ABR9XAS1</accession>
<dbReference type="EMBL" id="JADFFK010000036">
    <property type="protein sequence ID" value="MBE9640550.1"/>
    <property type="molecule type" value="Genomic_DNA"/>
</dbReference>
<dbReference type="RefSeq" id="WP_194137818.1">
    <property type="nucleotide sequence ID" value="NZ_JADFFK010000036.1"/>
</dbReference>
<keyword evidence="2" id="KW-1185">Reference proteome</keyword>
<gene>
    <name evidence="1" type="ORF">IQ782_27235</name>
</gene>
<evidence type="ECO:0000313" key="1">
    <source>
        <dbReference type="EMBL" id="MBE9640550.1"/>
    </source>
</evidence>
<dbReference type="Proteomes" id="UP000607796">
    <property type="component" value="Unassembled WGS sequence"/>
</dbReference>
<evidence type="ECO:0000313" key="2">
    <source>
        <dbReference type="Proteomes" id="UP000607796"/>
    </source>
</evidence>